<organism evidence="3">
    <name type="scientific">marine sediment metagenome</name>
    <dbReference type="NCBI Taxonomy" id="412755"/>
    <lineage>
        <taxon>unclassified sequences</taxon>
        <taxon>metagenomes</taxon>
        <taxon>ecological metagenomes</taxon>
    </lineage>
</organism>
<proteinExistence type="predicted"/>
<gene>
    <name evidence="3" type="ORF">LCGC14_0509070</name>
</gene>
<dbReference type="InterPro" id="IPR011990">
    <property type="entry name" value="TPR-like_helical_dom_sf"/>
</dbReference>
<keyword evidence="1" id="KW-0812">Transmembrane</keyword>
<evidence type="ECO:0000313" key="3">
    <source>
        <dbReference type="EMBL" id="KKN62734.1"/>
    </source>
</evidence>
<dbReference type="PANTHER" id="PTHR34978">
    <property type="entry name" value="POSSIBLE SENSOR-TRANSDUCER PROTEIN BLAR"/>
    <property type="match status" value="1"/>
</dbReference>
<keyword evidence="1" id="KW-0472">Membrane</keyword>
<reference evidence="3" key="1">
    <citation type="journal article" date="2015" name="Nature">
        <title>Complex archaea that bridge the gap between prokaryotes and eukaryotes.</title>
        <authorList>
            <person name="Spang A."/>
            <person name="Saw J.H."/>
            <person name="Jorgensen S.L."/>
            <person name="Zaremba-Niedzwiedzka K."/>
            <person name="Martijn J."/>
            <person name="Lind A.E."/>
            <person name="van Eijk R."/>
            <person name="Schleper C."/>
            <person name="Guy L."/>
            <person name="Ettema T.J."/>
        </authorList>
    </citation>
    <scope>NUCLEOTIDE SEQUENCE</scope>
</reference>
<dbReference type="InterPro" id="IPR008756">
    <property type="entry name" value="Peptidase_M56"/>
</dbReference>
<feature type="transmembrane region" description="Helical" evidence="1">
    <location>
        <begin position="29"/>
        <end position="48"/>
    </location>
</feature>
<evidence type="ECO:0000259" key="2">
    <source>
        <dbReference type="Pfam" id="PF05569"/>
    </source>
</evidence>
<dbReference type="CDD" id="cd07341">
    <property type="entry name" value="M56_BlaR1_MecR1_like"/>
    <property type="match status" value="1"/>
</dbReference>
<protein>
    <recommendedName>
        <fullName evidence="2">Peptidase M56 domain-containing protein</fullName>
    </recommendedName>
</protein>
<dbReference type="InterPro" id="IPR052173">
    <property type="entry name" value="Beta-lactam_resp_regulator"/>
</dbReference>
<dbReference type="AlphaFoldDB" id="A0A0F9S6K4"/>
<dbReference type="Gene3D" id="1.25.40.10">
    <property type="entry name" value="Tetratricopeptide repeat domain"/>
    <property type="match status" value="1"/>
</dbReference>
<keyword evidence="1" id="KW-1133">Transmembrane helix</keyword>
<dbReference type="SUPFAM" id="SSF48452">
    <property type="entry name" value="TPR-like"/>
    <property type="match status" value="1"/>
</dbReference>
<feature type="transmembrane region" description="Helical" evidence="1">
    <location>
        <begin position="293"/>
        <end position="312"/>
    </location>
</feature>
<dbReference type="EMBL" id="LAZR01000615">
    <property type="protein sequence ID" value="KKN62734.1"/>
    <property type="molecule type" value="Genomic_DNA"/>
</dbReference>
<feature type="domain" description="Peptidase M56" evidence="2">
    <location>
        <begin position="7"/>
        <end position="283"/>
    </location>
</feature>
<feature type="transmembrane region" description="Helical" evidence="1">
    <location>
        <begin position="6"/>
        <end position="22"/>
    </location>
</feature>
<comment type="caution">
    <text evidence="3">The sequence shown here is derived from an EMBL/GenBank/DDBJ whole genome shotgun (WGS) entry which is preliminary data.</text>
</comment>
<evidence type="ECO:0000256" key="1">
    <source>
        <dbReference type="SAM" id="Phobius"/>
    </source>
</evidence>
<feature type="transmembrane region" description="Helical" evidence="1">
    <location>
        <begin position="96"/>
        <end position="117"/>
    </location>
</feature>
<name>A0A0F9S6K4_9ZZZZ</name>
<dbReference type="Pfam" id="PF05569">
    <property type="entry name" value="Peptidase_M56"/>
    <property type="match status" value="1"/>
</dbReference>
<sequence>MTDYLLTCTLISLCILLTVKGLKNAPARLNFYILMTALACWFVPWQYFSQLPLFEGANRYTFNVAELIPDVKALIPNAEQVATKDELQSDMGIWDLLPSLSNVFMVLVLAGFGLFLLRMGLYVKLIKNLYINSKPSPELKHINNQYPIRLTTHTEPAFATGLIKPVIWLESTMTHRKELDSVIQHEVTHLQQGDIYWTWLICFIESVFWWNPICLKLTGLAREQLELSCDELCMQKLKGKYQLDLASLLLQEQSAGSSPNFFTPPLLNIAHSKSFNIQRIKMLNKEKTMKSKYLVMVAAAMSFSALAAAQIVDGSSDNKQQSNNTSQAPVKSEVYNQQLAQLLKSAAGAKSDNPELLNQAAQGIQDWHLNRDKLTGFEEAEIKLQSFRLLNHVYSKLEQYEDILSAYEKWYEQGSNPPYFLKNSLATAYIQLGRYELAVAELEDLSKQLEGKLHVGSADNLALAYIYLDDYDKALKTLEQVDAKDDVYGNILKYYVYDKQNNRKKMDEIKSKIPEVFAVTPALLPQSGIPGSQLLRLL</sequence>
<dbReference type="PANTHER" id="PTHR34978:SF3">
    <property type="entry name" value="SLR0241 PROTEIN"/>
    <property type="match status" value="1"/>
</dbReference>
<accession>A0A0F9S6K4</accession>